<evidence type="ECO:0000256" key="5">
    <source>
        <dbReference type="ARBA" id="ARBA00022833"/>
    </source>
</evidence>
<dbReference type="AlphaFoldDB" id="A0A183AKP4"/>
<dbReference type="PANTHER" id="PTHR10942:SF0">
    <property type="entry name" value="LEISHMANOLYSIN-LIKE PEPTIDASE"/>
    <property type="match status" value="1"/>
</dbReference>
<reference evidence="12" key="1">
    <citation type="submission" date="2016-06" db="UniProtKB">
        <authorList>
            <consortium name="WormBaseParasite"/>
        </authorList>
    </citation>
    <scope>IDENTIFICATION</scope>
</reference>
<evidence type="ECO:0000256" key="7">
    <source>
        <dbReference type="ARBA" id="ARBA00039717"/>
    </source>
</evidence>
<evidence type="ECO:0000256" key="1">
    <source>
        <dbReference type="ARBA" id="ARBA00005860"/>
    </source>
</evidence>
<proteinExistence type="inferred from homology"/>
<dbReference type="Gene3D" id="3.90.132.10">
    <property type="entry name" value="Leishmanolysin , domain 2"/>
    <property type="match status" value="2"/>
</dbReference>
<dbReference type="GO" id="GO:0004222">
    <property type="term" value="F:metalloendopeptidase activity"/>
    <property type="evidence" value="ECO:0007669"/>
    <property type="project" value="UniProtKB-UniRule"/>
</dbReference>
<keyword evidence="6 8" id="KW-0482">Metalloprotease</keyword>
<accession>A0A183AKP4</accession>
<dbReference type="EMBL" id="UZAN01044744">
    <property type="protein sequence ID" value="VDP81368.1"/>
    <property type="molecule type" value="Genomic_DNA"/>
</dbReference>
<dbReference type="InterPro" id="IPR001577">
    <property type="entry name" value="Peptidase_M8"/>
</dbReference>
<keyword evidence="3 8" id="KW-0479">Metal-binding</keyword>
<dbReference type="EC" id="3.4.24.-" evidence="9"/>
<dbReference type="SUPFAM" id="SSF55486">
    <property type="entry name" value="Metalloproteases ('zincins'), catalytic domain"/>
    <property type="match status" value="1"/>
</dbReference>
<dbReference type="Proteomes" id="UP000272942">
    <property type="component" value="Unassembled WGS sequence"/>
</dbReference>
<name>A0A183AKP4_9TREM</name>
<evidence type="ECO:0000256" key="3">
    <source>
        <dbReference type="ARBA" id="ARBA00022723"/>
    </source>
</evidence>
<keyword evidence="2 9" id="KW-0645">Protease</keyword>
<evidence type="ECO:0000256" key="4">
    <source>
        <dbReference type="ARBA" id="ARBA00022801"/>
    </source>
</evidence>
<dbReference type="GO" id="GO:0016020">
    <property type="term" value="C:membrane"/>
    <property type="evidence" value="ECO:0007669"/>
    <property type="project" value="InterPro"/>
</dbReference>
<evidence type="ECO:0000313" key="11">
    <source>
        <dbReference type="Proteomes" id="UP000272942"/>
    </source>
</evidence>
<dbReference type="Pfam" id="PF01457">
    <property type="entry name" value="Peptidase_M8"/>
    <property type="match status" value="1"/>
</dbReference>
<protein>
    <recommendedName>
        <fullName evidence="7 9">Leishmanolysin-like peptidase</fullName>
        <ecNumber evidence="9">3.4.24.-</ecNumber>
    </recommendedName>
</protein>
<dbReference type="GO" id="GO:0007155">
    <property type="term" value="P:cell adhesion"/>
    <property type="evidence" value="ECO:0007669"/>
    <property type="project" value="InterPro"/>
</dbReference>
<evidence type="ECO:0000256" key="9">
    <source>
        <dbReference type="RuleBase" id="RU366077"/>
    </source>
</evidence>
<gene>
    <name evidence="10" type="ORF">ECPE_LOCUS7529</name>
</gene>
<keyword evidence="11" id="KW-1185">Reference proteome</keyword>
<evidence type="ECO:0000256" key="8">
    <source>
        <dbReference type="PIRSR" id="PIRSR601577-2"/>
    </source>
</evidence>
<dbReference type="OrthoDB" id="527990at2759"/>
<keyword evidence="5 8" id="KW-0862">Zinc</keyword>
<evidence type="ECO:0000256" key="6">
    <source>
        <dbReference type="ARBA" id="ARBA00023049"/>
    </source>
</evidence>
<evidence type="ECO:0000313" key="12">
    <source>
        <dbReference type="WBParaSite" id="ECPE_0000754501-mRNA-1"/>
    </source>
</evidence>
<evidence type="ECO:0000256" key="2">
    <source>
        <dbReference type="ARBA" id="ARBA00022670"/>
    </source>
</evidence>
<evidence type="ECO:0000313" key="10">
    <source>
        <dbReference type="EMBL" id="VDP81368.1"/>
    </source>
</evidence>
<dbReference type="Gene3D" id="2.10.55.10">
    <property type="entry name" value="Leishmanolysin domain 3"/>
    <property type="match status" value="1"/>
</dbReference>
<organism evidence="12">
    <name type="scientific">Echinostoma caproni</name>
    <dbReference type="NCBI Taxonomy" id="27848"/>
    <lineage>
        <taxon>Eukaryota</taxon>
        <taxon>Metazoa</taxon>
        <taxon>Spiralia</taxon>
        <taxon>Lophotrochozoa</taxon>
        <taxon>Platyhelminthes</taxon>
        <taxon>Trematoda</taxon>
        <taxon>Digenea</taxon>
        <taxon>Plagiorchiida</taxon>
        <taxon>Echinostomata</taxon>
        <taxon>Echinostomatoidea</taxon>
        <taxon>Echinostomatidae</taxon>
        <taxon>Echinostoma</taxon>
    </lineage>
</organism>
<feature type="binding site" evidence="8">
    <location>
        <position position="86"/>
    </location>
    <ligand>
        <name>Zn(2+)</name>
        <dbReference type="ChEBI" id="CHEBI:29105"/>
        <note>catalytic</note>
    </ligand>
</feature>
<dbReference type="GO" id="GO:0005737">
    <property type="term" value="C:cytoplasm"/>
    <property type="evidence" value="ECO:0007669"/>
    <property type="project" value="TreeGrafter"/>
</dbReference>
<dbReference type="WBParaSite" id="ECPE_0000754501-mRNA-1">
    <property type="protein sequence ID" value="ECPE_0000754501-mRNA-1"/>
    <property type="gene ID" value="ECPE_0000754501"/>
</dbReference>
<keyword evidence="4 9" id="KW-0378">Hydrolase</keyword>
<reference evidence="10 11" key="2">
    <citation type="submission" date="2018-11" db="EMBL/GenBank/DDBJ databases">
        <authorList>
            <consortium name="Pathogen Informatics"/>
        </authorList>
    </citation>
    <scope>NUCLEOTIDE SEQUENCE [LARGE SCALE GENOMIC DNA]</scope>
    <source>
        <strain evidence="10 11">Egypt</strain>
    </source>
</reference>
<dbReference type="GO" id="GO:0046872">
    <property type="term" value="F:metal ion binding"/>
    <property type="evidence" value="ECO:0007669"/>
    <property type="project" value="UniProtKB-KW"/>
</dbReference>
<dbReference type="PANTHER" id="PTHR10942">
    <property type="entry name" value="LEISHMANOLYSIN-LIKE PEPTIDASE"/>
    <property type="match status" value="1"/>
</dbReference>
<comment type="cofactor">
    <cofactor evidence="8 9">
        <name>Zn(2+)</name>
        <dbReference type="ChEBI" id="CHEBI:29105"/>
    </cofactor>
    <text evidence="8 9">Binds 1 zinc ion per subunit.</text>
</comment>
<dbReference type="GO" id="GO:0006508">
    <property type="term" value="P:proteolysis"/>
    <property type="evidence" value="ECO:0007669"/>
    <property type="project" value="UniProtKB-KW"/>
</dbReference>
<sequence>MELSCVPFQRELNELGRRSSTISDIILVTSYFPRELYPTIWKLNCRLINCCFIFLLQAAARAHFNCSTLEGMELENQGGSGTSSAHFEKRIVQVSLLRNDELGGASCWYDVDLTQADNWQWGKGLGCDFVTKSCYEYGLSKHEPSTYPWCKTPQGLEFHCLSYDNAYGSCDLIRYGQILPSEYRYFTSLPGVASSDLSYYGSSNFLADYCPSIQVSFSCVFMSSLSVSKSQSLSASPCTFVL</sequence>
<comment type="similarity">
    <text evidence="1 9">Belongs to the peptidase M8 family.</text>
</comment>